<dbReference type="EMBL" id="LQPW01000134">
    <property type="protein sequence ID" value="ORW95986.1"/>
    <property type="molecule type" value="Genomic_DNA"/>
</dbReference>
<dbReference type="OrthoDB" id="3540641at2"/>
<proteinExistence type="predicted"/>
<keyword evidence="2" id="KW-1185">Reference proteome</keyword>
<protein>
    <submittedName>
        <fullName evidence="1">Uncharacterized protein</fullName>
    </submittedName>
</protein>
<comment type="caution">
    <text evidence="1">The sequence shown here is derived from an EMBL/GenBank/DDBJ whole genome shotgun (WGS) entry which is preliminary data.</text>
</comment>
<evidence type="ECO:0000313" key="2">
    <source>
        <dbReference type="Proteomes" id="UP000193317"/>
    </source>
</evidence>
<organism evidence="1 2">
    <name type="scientific">Mycobacterium szulgai</name>
    <dbReference type="NCBI Taxonomy" id="1787"/>
    <lineage>
        <taxon>Bacteria</taxon>
        <taxon>Bacillati</taxon>
        <taxon>Actinomycetota</taxon>
        <taxon>Actinomycetes</taxon>
        <taxon>Mycobacteriales</taxon>
        <taxon>Mycobacteriaceae</taxon>
        <taxon>Mycobacterium</taxon>
    </lineage>
</organism>
<accession>A0A1X2E6A4</accession>
<dbReference type="RefSeq" id="WP_085671939.1">
    <property type="nucleotide sequence ID" value="NZ_JACKRU010000632.1"/>
</dbReference>
<sequence length="131" mass="14794">MTDIPLVAIDLDDDERRFMVEALNEYFGAAKRAVPFLSSSLGASSDDEFRALVWRLLEAIDNGQPLSELDWSRALFLAEISWASDLVGSGLDFATRFRDEDAVELVRSVQRKTVTPRRYNLLRDNAKIVAN</sequence>
<evidence type="ECO:0000313" key="1">
    <source>
        <dbReference type="EMBL" id="ORW95986.1"/>
    </source>
</evidence>
<dbReference type="Proteomes" id="UP000193317">
    <property type="component" value="Unassembled WGS sequence"/>
</dbReference>
<name>A0A1X2E6A4_MYCSZ</name>
<gene>
    <name evidence="1" type="ORF">AWC27_06145</name>
</gene>
<reference evidence="1 2" key="1">
    <citation type="submission" date="2016-01" db="EMBL/GenBank/DDBJ databases">
        <title>The new phylogeny of the genus Mycobacterium.</title>
        <authorList>
            <person name="Tarcisio F."/>
            <person name="Conor M."/>
            <person name="Antonella G."/>
            <person name="Elisabetta G."/>
            <person name="Giulia F.S."/>
            <person name="Sara T."/>
            <person name="Anna F."/>
            <person name="Clotilde B."/>
            <person name="Roberto B."/>
            <person name="Veronica D.S."/>
            <person name="Fabio R."/>
            <person name="Monica P."/>
            <person name="Olivier J."/>
            <person name="Enrico T."/>
            <person name="Nicola S."/>
        </authorList>
    </citation>
    <scope>NUCLEOTIDE SEQUENCE [LARGE SCALE GENOMIC DNA]</scope>
    <source>
        <strain evidence="1 2">DSM 44166</strain>
    </source>
</reference>
<dbReference type="AlphaFoldDB" id="A0A1X2E6A4"/>